<evidence type="ECO:0000313" key="2">
    <source>
        <dbReference type="EMBL" id="UWZ83283.1"/>
    </source>
</evidence>
<evidence type="ECO:0008006" key="4">
    <source>
        <dbReference type="Google" id="ProtNLM"/>
    </source>
</evidence>
<feature type="transmembrane region" description="Helical" evidence="1">
    <location>
        <begin position="288"/>
        <end position="305"/>
    </location>
</feature>
<feature type="transmembrane region" description="Helical" evidence="1">
    <location>
        <begin position="20"/>
        <end position="39"/>
    </location>
</feature>
<dbReference type="AlphaFoldDB" id="A0A9J7BKZ5"/>
<gene>
    <name evidence="2" type="ORF">MOP44_22270</name>
</gene>
<evidence type="ECO:0000313" key="3">
    <source>
        <dbReference type="Proteomes" id="UP001059380"/>
    </source>
</evidence>
<feature type="transmembrane region" description="Helical" evidence="1">
    <location>
        <begin position="59"/>
        <end position="78"/>
    </location>
</feature>
<keyword evidence="1" id="KW-0472">Membrane</keyword>
<proteinExistence type="predicted"/>
<feature type="transmembrane region" description="Helical" evidence="1">
    <location>
        <begin position="90"/>
        <end position="109"/>
    </location>
</feature>
<keyword evidence="3" id="KW-1185">Reference proteome</keyword>
<dbReference type="EMBL" id="CP093313">
    <property type="protein sequence ID" value="UWZ83283.1"/>
    <property type="molecule type" value="Genomic_DNA"/>
</dbReference>
<keyword evidence="1" id="KW-0812">Transmembrane</keyword>
<protein>
    <recommendedName>
        <fullName evidence="4">Lycopene cyclase domain-containing protein</fullName>
    </recommendedName>
</protein>
<name>A0A9J7BKZ5_9BACT</name>
<feature type="transmembrane region" description="Helical" evidence="1">
    <location>
        <begin position="209"/>
        <end position="228"/>
    </location>
</feature>
<sequence length="334" mass="36985">MTAGPGSPRGTQGGSQRASYLLVFAMLLMISVPAGLALHTVRIAPQIPASVTDNSPYGYTISLLLFVVPIVTILWWLIPSEHLKISKSSVVRTIALLFPIGAGLDFFFAHRFLTFPNPRATLRILAPALGGGVPIEEYLFYFTGFLAVLLLYIWLDEYWLAEYSIPVASGERTNFKRLLQFHPPSLIAGIALIAGAIVFRRVFVAEAGFPGYFIFLVVAALGPSALFLPSALPVINWRALSLTLFFILLMSLLWEATLGLPYGWWGFRHTQMLGIYITAWSELPIEEVLVWITVTYATVIVYELVRRWKSSGRPARHAFLGIAPAADSETALQR</sequence>
<feature type="transmembrane region" description="Helical" evidence="1">
    <location>
        <begin position="185"/>
        <end position="203"/>
    </location>
</feature>
<dbReference type="RefSeq" id="WP_260792617.1">
    <property type="nucleotide sequence ID" value="NZ_CP093313.1"/>
</dbReference>
<feature type="transmembrane region" description="Helical" evidence="1">
    <location>
        <begin position="240"/>
        <end position="264"/>
    </location>
</feature>
<dbReference type="Proteomes" id="UP001059380">
    <property type="component" value="Chromosome"/>
</dbReference>
<evidence type="ECO:0000256" key="1">
    <source>
        <dbReference type="SAM" id="Phobius"/>
    </source>
</evidence>
<reference evidence="2" key="1">
    <citation type="submission" date="2021-04" db="EMBL/GenBank/DDBJ databases">
        <title>Phylogenetic analysis of Acidobacteriaceae.</title>
        <authorList>
            <person name="Qiu L."/>
            <person name="Zhang Q."/>
        </authorList>
    </citation>
    <scope>NUCLEOTIDE SEQUENCE</scope>
    <source>
        <strain evidence="2">DSM 25168</strain>
    </source>
</reference>
<feature type="transmembrane region" description="Helical" evidence="1">
    <location>
        <begin position="138"/>
        <end position="155"/>
    </location>
</feature>
<organism evidence="2 3">
    <name type="scientific">Occallatibacter riparius</name>
    <dbReference type="NCBI Taxonomy" id="1002689"/>
    <lineage>
        <taxon>Bacteria</taxon>
        <taxon>Pseudomonadati</taxon>
        <taxon>Acidobacteriota</taxon>
        <taxon>Terriglobia</taxon>
        <taxon>Terriglobales</taxon>
        <taxon>Acidobacteriaceae</taxon>
        <taxon>Occallatibacter</taxon>
    </lineage>
</organism>
<dbReference type="KEGG" id="orp:MOP44_22270"/>
<keyword evidence="1" id="KW-1133">Transmembrane helix</keyword>
<accession>A0A9J7BKZ5</accession>